<feature type="domain" description="Glycosyl transferase family 1" evidence="1">
    <location>
        <begin position="182"/>
        <end position="337"/>
    </location>
</feature>
<evidence type="ECO:0000259" key="2">
    <source>
        <dbReference type="Pfam" id="PF13439"/>
    </source>
</evidence>
<organism evidence="3 4">
    <name type="scientific">Croceimicrobium hydrocarbonivorans</name>
    <dbReference type="NCBI Taxonomy" id="2761580"/>
    <lineage>
        <taxon>Bacteria</taxon>
        <taxon>Pseudomonadati</taxon>
        <taxon>Bacteroidota</taxon>
        <taxon>Flavobacteriia</taxon>
        <taxon>Flavobacteriales</taxon>
        <taxon>Owenweeksiaceae</taxon>
        <taxon>Croceimicrobium</taxon>
    </lineage>
</organism>
<dbReference type="Gene3D" id="3.40.50.2000">
    <property type="entry name" value="Glycogen Phosphorylase B"/>
    <property type="match status" value="2"/>
</dbReference>
<feature type="domain" description="Glycosyltransferase subfamily 4-like N-terminal" evidence="2">
    <location>
        <begin position="20"/>
        <end position="174"/>
    </location>
</feature>
<dbReference type="EMBL" id="CP060139">
    <property type="protein sequence ID" value="QNR24753.1"/>
    <property type="molecule type" value="Genomic_DNA"/>
</dbReference>
<dbReference type="InterPro" id="IPR001296">
    <property type="entry name" value="Glyco_trans_1"/>
</dbReference>
<proteinExistence type="predicted"/>
<protein>
    <submittedName>
        <fullName evidence="3">Glycosyltransferase</fullName>
    </submittedName>
</protein>
<sequence length="358" mass="40142">MNTDKKGKSLSLVIASLSSGGAERVISLLANNLADQVAQINLIVLTQGPRFYELDPRIKVYEPDFKIEDLGRLKFTIRNFLWLRSLWKKLNASAALSFGGKYNAFVLLSALGKGQKIFVSDRSRPSISYGKFLDKVNPIIYRRAAGIVAQTERAKTLMARATGHKNIKVIPNPVPQIPEGTEMREKVILNAGRFIGSKHQDWLIQYFEQIEDQDWILRFLGEGPLWDKVKAKAAQSPKKEQIEFLGNVNPIVPYYQKAGIFAFTSTSEGFPNALGEAMSAGCPVISFDCEAGPADLIENEVSGYLIDEGNHEDYINKLKLLVAEFNKREELGAAAREHMKRFEETEICMNYLNFMLAS</sequence>
<dbReference type="PANTHER" id="PTHR12526">
    <property type="entry name" value="GLYCOSYLTRANSFERASE"/>
    <property type="match status" value="1"/>
</dbReference>
<dbReference type="SUPFAM" id="SSF53756">
    <property type="entry name" value="UDP-Glycosyltransferase/glycogen phosphorylase"/>
    <property type="match status" value="1"/>
</dbReference>
<dbReference type="AlphaFoldDB" id="A0A7H0VGA5"/>
<accession>A0A7H0VGA5</accession>
<keyword evidence="3" id="KW-0808">Transferase</keyword>
<dbReference type="GO" id="GO:0016757">
    <property type="term" value="F:glycosyltransferase activity"/>
    <property type="evidence" value="ECO:0007669"/>
    <property type="project" value="InterPro"/>
</dbReference>
<gene>
    <name evidence="3" type="ORF">H4K34_02605</name>
</gene>
<evidence type="ECO:0000313" key="4">
    <source>
        <dbReference type="Proteomes" id="UP000516305"/>
    </source>
</evidence>
<name>A0A7H0VGA5_9FLAO</name>
<dbReference type="InterPro" id="IPR028098">
    <property type="entry name" value="Glyco_trans_4-like_N"/>
</dbReference>
<dbReference type="KEGG" id="chyd:H4K34_02605"/>
<dbReference type="RefSeq" id="WP_210759279.1">
    <property type="nucleotide sequence ID" value="NZ_CP060139.1"/>
</dbReference>
<dbReference type="Pfam" id="PF00534">
    <property type="entry name" value="Glycos_transf_1"/>
    <property type="match status" value="1"/>
</dbReference>
<keyword evidence="4" id="KW-1185">Reference proteome</keyword>
<dbReference type="Proteomes" id="UP000516305">
    <property type="component" value="Chromosome"/>
</dbReference>
<dbReference type="Pfam" id="PF13439">
    <property type="entry name" value="Glyco_transf_4"/>
    <property type="match status" value="1"/>
</dbReference>
<evidence type="ECO:0000313" key="3">
    <source>
        <dbReference type="EMBL" id="QNR24753.1"/>
    </source>
</evidence>
<reference evidence="3 4" key="1">
    <citation type="submission" date="2020-08" db="EMBL/GenBank/DDBJ databases">
        <title>Croceimicrobium hydrocarbonivorans gen. nov., sp. nov., a novel marine bacterium isolated from a bacterial consortium that degrades polyethylene terephthalate.</title>
        <authorList>
            <person name="Liu R."/>
        </authorList>
    </citation>
    <scope>NUCLEOTIDE SEQUENCE [LARGE SCALE GENOMIC DNA]</scope>
    <source>
        <strain evidence="3 4">A20-9</strain>
    </source>
</reference>
<evidence type="ECO:0000259" key="1">
    <source>
        <dbReference type="Pfam" id="PF00534"/>
    </source>
</evidence>